<feature type="DNA-binding region" description="OmpR/PhoB-type" evidence="8">
    <location>
        <begin position="141"/>
        <end position="237"/>
    </location>
</feature>
<name>U6STC9_9BACI</name>
<dbReference type="GO" id="GO:0000976">
    <property type="term" value="F:transcription cis-regulatory region binding"/>
    <property type="evidence" value="ECO:0007669"/>
    <property type="project" value="TreeGrafter"/>
</dbReference>
<comment type="subcellular location">
    <subcellularLocation>
        <location evidence="1">Cytoplasm</location>
    </subcellularLocation>
</comment>
<dbReference type="InterPro" id="IPR016032">
    <property type="entry name" value="Sig_transdc_resp-reg_C-effctor"/>
</dbReference>
<evidence type="ECO:0000256" key="2">
    <source>
        <dbReference type="ARBA" id="ARBA00022553"/>
    </source>
</evidence>
<dbReference type="InterPro" id="IPR001867">
    <property type="entry name" value="OmpR/PhoB-type_DNA-bd"/>
</dbReference>
<dbReference type="SMART" id="SM00448">
    <property type="entry name" value="REC"/>
    <property type="match status" value="1"/>
</dbReference>
<dbReference type="InterPro" id="IPR036388">
    <property type="entry name" value="WH-like_DNA-bd_sf"/>
</dbReference>
<keyword evidence="3" id="KW-0902">Two-component regulatory system</keyword>
<dbReference type="GO" id="GO:0005829">
    <property type="term" value="C:cytosol"/>
    <property type="evidence" value="ECO:0007669"/>
    <property type="project" value="TreeGrafter"/>
</dbReference>
<gene>
    <name evidence="11" type="ORF">A33I_05815</name>
</gene>
<dbReference type="AlphaFoldDB" id="U6STC9"/>
<dbReference type="PANTHER" id="PTHR48111">
    <property type="entry name" value="REGULATOR OF RPOS"/>
    <property type="match status" value="1"/>
</dbReference>
<evidence type="ECO:0000313" key="12">
    <source>
        <dbReference type="Proteomes" id="UP000017170"/>
    </source>
</evidence>
<dbReference type="Gene3D" id="3.40.50.2300">
    <property type="match status" value="1"/>
</dbReference>
<dbReference type="InterPro" id="IPR011006">
    <property type="entry name" value="CheY-like_superfamily"/>
</dbReference>
<dbReference type="Proteomes" id="UP000017170">
    <property type="component" value="Unassembled WGS sequence"/>
</dbReference>
<keyword evidence="2 7" id="KW-0597">Phosphoprotein</keyword>
<dbReference type="EMBL" id="ATAE01000005">
    <property type="protein sequence ID" value="ERN54863.1"/>
    <property type="molecule type" value="Genomic_DNA"/>
</dbReference>
<evidence type="ECO:0000256" key="6">
    <source>
        <dbReference type="ARBA" id="ARBA00023163"/>
    </source>
</evidence>
<evidence type="ECO:0000256" key="3">
    <source>
        <dbReference type="ARBA" id="ARBA00023012"/>
    </source>
</evidence>
<protein>
    <submittedName>
        <fullName evidence="11">Transcriptional regulator</fullName>
    </submittedName>
</protein>
<keyword evidence="4" id="KW-0805">Transcription regulation</keyword>
<keyword evidence="12" id="KW-1185">Reference proteome</keyword>
<evidence type="ECO:0000256" key="4">
    <source>
        <dbReference type="ARBA" id="ARBA00023015"/>
    </source>
</evidence>
<sequence length="239" mass="27472">MPTILIVEDERTMQRLLTLHLTKEGFETITADHGEEAMSLLSSHQIDLAVVDVMMPVMDGFDFVKKLRESSTLPVIFLTARSDEKDRIEGLMLGGDDYLSKPFSKGELLARIQAVLRRTYQTNRNLIHHIGKHIDQHIDKPEIFSLDGIQLNRKARSMKVDQVPISLTVKEFDLLLFLFEHQGQVFTREHLLTSVWGLDYEGTERTVDTHIKTLRMKLKPYGNVIQTVWGIGYKLVDIE</sequence>
<dbReference type="CDD" id="cd00383">
    <property type="entry name" value="trans_reg_C"/>
    <property type="match status" value="1"/>
</dbReference>
<dbReference type="SUPFAM" id="SSF46894">
    <property type="entry name" value="C-terminal effector domain of the bipartite response regulators"/>
    <property type="match status" value="1"/>
</dbReference>
<feature type="domain" description="OmpR/PhoB-type" evidence="10">
    <location>
        <begin position="141"/>
        <end position="237"/>
    </location>
</feature>
<feature type="modified residue" description="4-aspartylphosphate" evidence="7">
    <location>
        <position position="52"/>
    </location>
</feature>
<evidence type="ECO:0000259" key="9">
    <source>
        <dbReference type="PROSITE" id="PS50110"/>
    </source>
</evidence>
<evidence type="ECO:0000313" key="11">
    <source>
        <dbReference type="EMBL" id="ERN54863.1"/>
    </source>
</evidence>
<dbReference type="FunFam" id="3.40.50.2300:FF:000001">
    <property type="entry name" value="DNA-binding response regulator PhoB"/>
    <property type="match status" value="1"/>
</dbReference>
<evidence type="ECO:0000259" key="10">
    <source>
        <dbReference type="PROSITE" id="PS51755"/>
    </source>
</evidence>
<dbReference type="InterPro" id="IPR039420">
    <property type="entry name" value="WalR-like"/>
</dbReference>
<keyword evidence="5 8" id="KW-0238">DNA-binding</keyword>
<dbReference type="InterPro" id="IPR001789">
    <property type="entry name" value="Sig_transdc_resp-reg_receiver"/>
</dbReference>
<proteinExistence type="predicted"/>
<dbReference type="GO" id="GO:0000156">
    <property type="term" value="F:phosphorelay response regulator activity"/>
    <property type="evidence" value="ECO:0007669"/>
    <property type="project" value="TreeGrafter"/>
</dbReference>
<evidence type="ECO:0000256" key="8">
    <source>
        <dbReference type="PROSITE-ProRule" id="PRU01091"/>
    </source>
</evidence>
<dbReference type="PATRIC" id="fig|1188261.3.peg.562"/>
<dbReference type="GO" id="GO:0006355">
    <property type="term" value="P:regulation of DNA-templated transcription"/>
    <property type="evidence" value="ECO:0007669"/>
    <property type="project" value="InterPro"/>
</dbReference>
<dbReference type="Pfam" id="PF00072">
    <property type="entry name" value="Response_reg"/>
    <property type="match status" value="1"/>
</dbReference>
<dbReference type="CDD" id="cd17574">
    <property type="entry name" value="REC_OmpR"/>
    <property type="match status" value="1"/>
</dbReference>
<organism evidence="11 12">
    <name type="scientific">Alkalihalophilus marmarensis DSM 21297</name>
    <dbReference type="NCBI Taxonomy" id="1188261"/>
    <lineage>
        <taxon>Bacteria</taxon>
        <taxon>Bacillati</taxon>
        <taxon>Bacillota</taxon>
        <taxon>Bacilli</taxon>
        <taxon>Bacillales</taxon>
        <taxon>Bacillaceae</taxon>
        <taxon>Alkalihalophilus</taxon>
    </lineage>
</organism>
<evidence type="ECO:0000256" key="1">
    <source>
        <dbReference type="ARBA" id="ARBA00004496"/>
    </source>
</evidence>
<dbReference type="GO" id="GO:0032993">
    <property type="term" value="C:protein-DNA complex"/>
    <property type="evidence" value="ECO:0007669"/>
    <property type="project" value="TreeGrafter"/>
</dbReference>
<dbReference type="Pfam" id="PF00486">
    <property type="entry name" value="Trans_reg_C"/>
    <property type="match status" value="1"/>
</dbReference>
<evidence type="ECO:0000256" key="7">
    <source>
        <dbReference type="PROSITE-ProRule" id="PRU00169"/>
    </source>
</evidence>
<dbReference type="PROSITE" id="PS51755">
    <property type="entry name" value="OMPR_PHOB"/>
    <property type="match status" value="1"/>
</dbReference>
<evidence type="ECO:0000256" key="5">
    <source>
        <dbReference type="ARBA" id="ARBA00023125"/>
    </source>
</evidence>
<accession>U6STC9</accession>
<dbReference type="Gene3D" id="6.10.250.690">
    <property type="match status" value="1"/>
</dbReference>
<keyword evidence="6" id="KW-0804">Transcription</keyword>
<dbReference type="PANTHER" id="PTHR48111:SF1">
    <property type="entry name" value="TWO-COMPONENT RESPONSE REGULATOR ORR33"/>
    <property type="match status" value="1"/>
</dbReference>
<feature type="domain" description="Response regulatory" evidence="9">
    <location>
        <begin position="3"/>
        <end position="116"/>
    </location>
</feature>
<dbReference type="SUPFAM" id="SSF52172">
    <property type="entry name" value="CheY-like"/>
    <property type="match status" value="1"/>
</dbReference>
<dbReference type="Gene3D" id="1.10.10.10">
    <property type="entry name" value="Winged helix-like DNA-binding domain superfamily/Winged helix DNA-binding domain"/>
    <property type="match status" value="1"/>
</dbReference>
<comment type="caution">
    <text evidence="11">The sequence shown here is derived from an EMBL/GenBank/DDBJ whole genome shotgun (WGS) entry which is preliminary data.</text>
</comment>
<reference evidence="11 12" key="1">
    <citation type="journal article" date="2013" name="Genome Announc.">
        <title>Genome Sequence of the Extreme Obligate Alkaliphile Bacillus marmarensis Strain DSM 21297.</title>
        <authorList>
            <person name="Wernick D.G."/>
            <person name="Choi K.Y."/>
            <person name="Tat C.A."/>
            <person name="Lafontaine Rivera J.G."/>
            <person name="Liao J.C."/>
        </authorList>
    </citation>
    <scope>NUCLEOTIDE SEQUENCE [LARGE SCALE GENOMIC DNA]</scope>
    <source>
        <strain evidence="11 12">DSM 21297</strain>
    </source>
</reference>
<dbReference type="SMART" id="SM00862">
    <property type="entry name" value="Trans_reg_C"/>
    <property type="match status" value="1"/>
</dbReference>
<dbReference type="FunFam" id="1.10.10.10:FF:000018">
    <property type="entry name" value="DNA-binding response regulator ResD"/>
    <property type="match status" value="1"/>
</dbReference>
<dbReference type="PROSITE" id="PS50110">
    <property type="entry name" value="RESPONSE_REGULATORY"/>
    <property type="match status" value="1"/>
</dbReference>